<dbReference type="Pfam" id="PF06985">
    <property type="entry name" value="HET"/>
    <property type="match status" value="1"/>
</dbReference>
<dbReference type="Proteomes" id="UP000235786">
    <property type="component" value="Unassembled WGS sequence"/>
</dbReference>
<organism evidence="2 3">
    <name type="scientific">Hyaloscypha variabilis (strain UAMH 11265 / GT02V1 / F)</name>
    <name type="common">Meliniomyces variabilis</name>
    <dbReference type="NCBI Taxonomy" id="1149755"/>
    <lineage>
        <taxon>Eukaryota</taxon>
        <taxon>Fungi</taxon>
        <taxon>Dikarya</taxon>
        <taxon>Ascomycota</taxon>
        <taxon>Pezizomycotina</taxon>
        <taxon>Leotiomycetes</taxon>
        <taxon>Helotiales</taxon>
        <taxon>Hyaloscyphaceae</taxon>
        <taxon>Hyaloscypha</taxon>
        <taxon>Hyaloscypha variabilis</taxon>
    </lineage>
</organism>
<dbReference type="OrthoDB" id="5125733at2759"/>
<evidence type="ECO:0000259" key="1">
    <source>
        <dbReference type="Pfam" id="PF06985"/>
    </source>
</evidence>
<evidence type="ECO:0000313" key="3">
    <source>
        <dbReference type="Proteomes" id="UP000235786"/>
    </source>
</evidence>
<dbReference type="InterPro" id="IPR010730">
    <property type="entry name" value="HET"/>
</dbReference>
<dbReference type="EMBL" id="KZ613959">
    <property type="protein sequence ID" value="PMD32320.1"/>
    <property type="molecule type" value="Genomic_DNA"/>
</dbReference>
<protein>
    <submittedName>
        <fullName evidence="2">HET-domain-containing protein</fullName>
    </submittedName>
</protein>
<reference evidence="2 3" key="1">
    <citation type="submission" date="2016-04" db="EMBL/GenBank/DDBJ databases">
        <title>A degradative enzymes factory behind the ericoid mycorrhizal symbiosis.</title>
        <authorList>
            <consortium name="DOE Joint Genome Institute"/>
            <person name="Martino E."/>
            <person name="Morin E."/>
            <person name="Grelet G."/>
            <person name="Kuo A."/>
            <person name="Kohler A."/>
            <person name="Daghino S."/>
            <person name="Barry K."/>
            <person name="Choi C."/>
            <person name="Cichocki N."/>
            <person name="Clum A."/>
            <person name="Copeland A."/>
            <person name="Hainaut M."/>
            <person name="Haridas S."/>
            <person name="Labutti K."/>
            <person name="Lindquist E."/>
            <person name="Lipzen A."/>
            <person name="Khouja H.-R."/>
            <person name="Murat C."/>
            <person name="Ohm R."/>
            <person name="Olson A."/>
            <person name="Spatafora J."/>
            <person name="Veneault-Fourrey C."/>
            <person name="Henrissat B."/>
            <person name="Grigoriev I."/>
            <person name="Martin F."/>
            <person name="Perotto S."/>
        </authorList>
    </citation>
    <scope>NUCLEOTIDE SEQUENCE [LARGE SCALE GENOMIC DNA]</scope>
    <source>
        <strain evidence="2 3">F</strain>
    </source>
</reference>
<evidence type="ECO:0000313" key="2">
    <source>
        <dbReference type="EMBL" id="PMD32320.1"/>
    </source>
</evidence>
<dbReference type="AlphaFoldDB" id="A0A2J6R1C3"/>
<proteinExistence type="predicted"/>
<sequence length="688" mass="78939">MDPSYEDLSRSRHSCRYCQKIVIEPSASVFNDTSPWQPFKSFINSFEFCLREIVDASENNCVLFQRIVRDLAADFFRDPPPDVQWCINNQSDRRIRLHIQIEPATFDDINSDPPYTCLISWLWEWANEAKDTPVWYGVDRVTYELCSEPEDPAAELVKQRPQYPYITSQITFRFVQESLRECDSHPECLFKSHSFSDPGPGPYRLIDVGSSKDGNIHITTAKDDMRYVALSYCWGNDDSMKLTRALLKDWKEVIQFSLLPKTLKDAVICTRRLGIRYLWVDRLCIIQDSEMDKDVEIAAMPQIYSGAYLTISAASANGSGDGFLKTTKEVHEAMARSWVELPYLSSEGARGLVTLKLSKSCEDFNSPDTEAIDSRAWTMQEQILSRRLLQFCTFHIVWKCKVREKIGTSEAIEQSQPAWSQEKIVSQIDSAFNSWNDIIERYTKRKLSCPGDKLIALSAVAQSYGSIHSDAISKHYEILVQEQNSTFKELLTPYFAGIWRYEMPFALCWWRPWDGNSEFRPLLQRAPSWSWASVDGPIAYYESKNTGSYNTKVKILACDVNLKAPFQTYGAASRGELKLRGHLKGGLQLHHNRSNIDVQDKNGIERIINFFPDARDDQLDHSGRMITAFALQMGDSIGFFWNGIRDLRGPYGLILLPVKNKTFRRIGFFQADFDMGFDKSPLQDITIV</sequence>
<keyword evidence="3" id="KW-1185">Reference proteome</keyword>
<feature type="domain" description="Heterokaryon incompatibility" evidence="1">
    <location>
        <begin position="227"/>
        <end position="381"/>
    </location>
</feature>
<gene>
    <name evidence="2" type="ORF">L207DRAFT_640134</name>
</gene>
<name>A0A2J6R1C3_HYAVF</name>
<dbReference type="PANTHER" id="PTHR33112:SF16">
    <property type="entry name" value="HETEROKARYON INCOMPATIBILITY DOMAIN-CONTAINING PROTEIN"/>
    <property type="match status" value="1"/>
</dbReference>
<dbReference type="PANTHER" id="PTHR33112">
    <property type="entry name" value="DOMAIN PROTEIN, PUTATIVE-RELATED"/>
    <property type="match status" value="1"/>
</dbReference>
<accession>A0A2J6R1C3</accession>